<evidence type="ECO:0000313" key="2">
    <source>
        <dbReference type="EMBL" id="MEF7614327.1"/>
    </source>
</evidence>
<dbReference type="InterPro" id="IPR012334">
    <property type="entry name" value="Pectin_lyas_fold"/>
</dbReference>
<dbReference type="SUPFAM" id="SSF51126">
    <property type="entry name" value="Pectin lyase-like"/>
    <property type="match status" value="1"/>
</dbReference>
<proteinExistence type="predicted"/>
<dbReference type="InterPro" id="IPR011050">
    <property type="entry name" value="Pectin_lyase_fold/virulence"/>
</dbReference>
<feature type="region of interest" description="Disordered" evidence="1">
    <location>
        <begin position="371"/>
        <end position="393"/>
    </location>
</feature>
<keyword evidence="3" id="KW-1185">Reference proteome</keyword>
<evidence type="ECO:0000313" key="3">
    <source>
        <dbReference type="Proteomes" id="UP001336250"/>
    </source>
</evidence>
<dbReference type="EMBL" id="JAZIBG010000024">
    <property type="protein sequence ID" value="MEF7614327.1"/>
    <property type="molecule type" value="Genomic_DNA"/>
</dbReference>
<organism evidence="2 3">
    <name type="scientific">Aquincola agrisoli</name>
    <dbReference type="NCBI Taxonomy" id="3119538"/>
    <lineage>
        <taxon>Bacteria</taxon>
        <taxon>Pseudomonadati</taxon>
        <taxon>Pseudomonadota</taxon>
        <taxon>Betaproteobacteria</taxon>
        <taxon>Burkholderiales</taxon>
        <taxon>Sphaerotilaceae</taxon>
        <taxon>Aquincola</taxon>
    </lineage>
</organism>
<dbReference type="AlphaFoldDB" id="A0AAW9QG13"/>
<reference evidence="2 3" key="1">
    <citation type="submission" date="2024-02" db="EMBL/GenBank/DDBJ databases">
        <title>Genome sequence of Aquincola sp. MAHUQ-54.</title>
        <authorList>
            <person name="Huq M.A."/>
        </authorList>
    </citation>
    <scope>NUCLEOTIDE SEQUENCE [LARGE SCALE GENOMIC DNA]</scope>
    <source>
        <strain evidence="2 3">MAHUQ-54</strain>
    </source>
</reference>
<name>A0AAW9QG13_9BURK</name>
<dbReference type="Gene3D" id="2.160.20.10">
    <property type="entry name" value="Single-stranded right-handed beta-helix, Pectin lyase-like"/>
    <property type="match status" value="1"/>
</dbReference>
<gene>
    <name evidence="2" type="ORF">V4F39_10440</name>
</gene>
<evidence type="ECO:0008006" key="4">
    <source>
        <dbReference type="Google" id="ProtNLM"/>
    </source>
</evidence>
<evidence type="ECO:0000256" key="1">
    <source>
        <dbReference type="SAM" id="MobiDB-lite"/>
    </source>
</evidence>
<dbReference type="Proteomes" id="UP001336250">
    <property type="component" value="Unassembled WGS sequence"/>
</dbReference>
<sequence>MRFDHLFYRSMTRRTALVAAAAWPVAGAAAEPLQRLQVGPARPVATLALAARLARDGALVEVDAGVYVDDVAVWTQNDLTLRAVGGRVRLLSQGASAEGKGIWVVRGERVQVQGFDFEGARVPSRNGAGIRFERGTLHVRDCRFLHNEMGLLTGNDPASTLDVEDSEFAFNQRPDGHNHNLYVGAIGRVSVTGSYLHHARTGHLLKSRAAVSVIAYNRLTDEDGTASYELEFPNGGEAWVVGNLVQQGEQTENEHLVAYGAEGYRWPANALRMAHNTLVDGRGSGGVFLRIAPGHGLVRLQNNLLVGDGALGAPAGADLRRNARAAIADLASAATGDYRLRPGAAAVNQARLEPQDDTAGRLVPSREYRHPCGTAALAGPPRHPGALQGLAAR</sequence>
<comment type="caution">
    <text evidence="2">The sequence shown here is derived from an EMBL/GenBank/DDBJ whole genome shotgun (WGS) entry which is preliminary data.</text>
</comment>
<accession>A0AAW9QG13</accession>
<protein>
    <recommendedName>
        <fullName evidence="4">Right handed beta helix domain-containing protein</fullName>
    </recommendedName>
</protein>